<feature type="compositionally biased region" description="Basic and acidic residues" evidence="13">
    <location>
        <begin position="991"/>
        <end position="1001"/>
    </location>
</feature>
<evidence type="ECO:0000313" key="16">
    <source>
        <dbReference type="Proteomes" id="UP000037035"/>
    </source>
</evidence>
<evidence type="ECO:0000313" key="15">
    <source>
        <dbReference type="EMBL" id="KNZ62222.1"/>
    </source>
</evidence>
<feature type="compositionally biased region" description="Polar residues" evidence="13">
    <location>
        <begin position="69"/>
        <end position="78"/>
    </location>
</feature>
<feature type="compositionally biased region" description="Polar residues" evidence="13">
    <location>
        <begin position="635"/>
        <end position="649"/>
    </location>
</feature>
<evidence type="ECO:0000256" key="12">
    <source>
        <dbReference type="ARBA" id="ARBA00030240"/>
    </source>
</evidence>
<dbReference type="GO" id="GO:0034727">
    <property type="term" value="P:piecemeal microautophagy of the nucleus"/>
    <property type="evidence" value="ECO:0007669"/>
    <property type="project" value="TreeGrafter"/>
</dbReference>
<dbReference type="GO" id="GO:0000045">
    <property type="term" value="P:autophagosome assembly"/>
    <property type="evidence" value="ECO:0007669"/>
    <property type="project" value="TreeGrafter"/>
</dbReference>
<feature type="compositionally biased region" description="Polar residues" evidence="13">
    <location>
        <begin position="766"/>
        <end position="783"/>
    </location>
</feature>
<dbReference type="InterPro" id="IPR005078">
    <property type="entry name" value="Peptidase_C54"/>
</dbReference>
<evidence type="ECO:0000256" key="1">
    <source>
        <dbReference type="ARBA" id="ARBA00004329"/>
    </source>
</evidence>
<sequence length="1011" mass="109629">MVRREASKTHSTWQHPARPESALHIPTAGPAALPSRLSGWFQHAFSTSSSHLPLLSPNPPSLLPPQSPEKTNTTTHQSQKPHHLKGYSTPPDDHLHRPSPVALKRSPNNNLAPSNIRGLGNLFDKAVNYMFDTDAHSYDSRLTADLWIIGGQQFPGVWKWDEQPHDNVPYEDLGLPPPPGNTTGNSMDTNHNPPPSLKKRTGLRRVTVGKTKAIFKNNHSTQPHNSPPHPSRKSAEISIPPRKNLTTTLSPSSTPSPEPSLGINSSKHRAGDSTLLPALITHSYPPVFYHAFASIIGLTYRTDFPPIPCTSDRSKSSAIGAAGARVGGMLASLSLSIGRTGKKPRSGQSGSRSPSPHTQLSDRLDEDDRSPDSAPQKGLSNDVGWGYWRRPIASITSPTSSGPVDPIYARLLSWFIDSSSPLAPFSVHHFTSKGKELGKEVGEWFGPSTAAGAIKSLTNQFAPAGLGVATDVDGTVYRSDVFNASSLATSSAVTGDHTSGSTQVSWQRPVLVLINVRLGLDGVNPVYHEAIKATFSFPQSVGIAGGRPSSSYYFCGHQGDSLFYIDPHHSRPAIPFEEPPKPLMVPAQRLHLNSRTVSGKLDGDWEQINSTDTDSVMSGSACSERVGHRSKKQPSSKNADKVSFQTGNSSSISVNLRREQLDDFYAGAYSSAALQTFHPEKVRRMNLSALDPSMLLGFLVKDESDWEDLTARIRSFKPPLIHIAEVTPTWMRTNAEPTTSRTSIDFRPSDDSDLGIDSWSEPEDWGSNTRADDLSSSDPNSQYAGADEQDEGLMDVPPDHTESSTNVDPMSIDDEGWDNVEGGPVKVTRKPAIPLLPVPALVGHDSNTTSKASSLHRLAEPDILSRASCRNVHMSWHGRAQSVNIQQMSSHSGSAIRSSHNPYRHANSLSEGDGEEEAEVINCLNHVAGPTPNPMKPPGNLPPSAFPTSQMAAACVSPNHPNRDEPRARNISAATVRARQSDEQLADSEENLNHGERRRLDSQGSLRPMRA</sequence>
<keyword evidence="10" id="KW-0072">Autophagy</keyword>
<feature type="region of interest" description="Disordered" evidence="13">
    <location>
        <begin position="891"/>
        <end position="916"/>
    </location>
</feature>
<dbReference type="GO" id="GO:0000407">
    <property type="term" value="C:phagophore assembly site"/>
    <property type="evidence" value="ECO:0007669"/>
    <property type="project" value="UniProtKB-SubCell"/>
</dbReference>
<evidence type="ECO:0000256" key="9">
    <source>
        <dbReference type="ARBA" id="ARBA00022927"/>
    </source>
</evidence>
<gene>
    <name evidence="15" type="ORF">VP01_129g12</name>
</gene>
<reference evidence="15 16" key="1">
    <citation type="submission" date="2015-08" db="EMBL/GenBank/DDBJ databases">
        <title>Next Generation Sequencing and Analysis of the Genome of Puccinia sorghi L Schw, the Causal Agent of Maize Common Rust.</title>
        <authorList>
            <person name="Rochi L."/>
            <person name="Burguener G."/>
            <person name="Darino M."/>
            <person name="Turjanski A."/>
            <person name="Kreff E."/>
            <person name="Dieguez M.J."/>
            <person name="Sacco F."/>
        </authorList>
    </citation>
    <scope>NUCLEOTIDE SEQUENCE [LARGE SCALE GENOMIC DNA]</scope>
    <source>
        <strain evidence="15 16">RO10H11247</strain>
    </source>
</reference>
<keyword evidence="9" id="KW-0653">Protein transport</keyword>
<dbReference type="VEuPathDB" id="FungiDB:VP01_129g12"/>
<organism evidence="15 16">
    <name type="scientific">Puccinia sorghi</name>
    <dbReference type="NCBI Taxonomy" id="27349"/>
    <lineage>
        <taxon>Eukaryota</taxon>
        <taxon>Fungi</taxon>
        <taxon>Dikarya</taxon>
        <taxon>Basidiomycota</taxon>
        <taxon>Pucciniomycotina</taxon>
        <taxon>Pucciniomycetes</taxon>
        <taxon>Pucciniales</taxon>
        <taxon>Pucciniaceae</taxon>
        <taxon>Puccinia</taxon>
    </lineage>
</organism>
<comment type="catalytic activity">
    <reaction evidence="11">
        <text>[protein]-C-terminal L-amino acid-glycyl-phosphatidylethanolamide + H2O = [protein]-C-terminal L-amino acid-glycine + a 1,2-diacyl-sn-glycero-3-phosphoethanolamine</text>
        <dbReference type="Rhea" id="RHEA:67548"/>
        <dbReference type="Rhea" id="RHEA-COMP:17323"/>
        <dbReference type="Rhea" id="RHEA-COMP:17324"/>
        <dbReference type="ChEBI" id="CHEBI:15377"/>
        <dbReference type="ChEBI" id="CHEBI:64612"/>
        <dbReference type="ChEBI" id="CHEBI:172940"/>
        <dbReference type="ChEBI" id="CHEBI:172941"/>
    </reaction>
    <physiologicalReaction direction="left-to-right" evidence="11">
        <dbReference type="Rhea" id="RHEA:67549"/>
    </physiologicalReaction>
</comment>
<feature type="region of interest" description="Disordered" evidence="13">
    <location>
        <begin position="338"/>
        <end position="382"/>
    </location>
</feature>
<proteinExistence type="inferred from homology"/>
<keyword evidence="16" id="KW-1185">Reference proteome</keyword>
<keyword evidence="4" id="KW-0813">Transport</keyword>
<feature type="compositionally biased region" description="Polar residues" evidence="13">
    <location>
        <begin position="733"/>
        <end position="743"/>
    </location>
</feature>
<dbReference type="PANTHER" id="PTHR22624:SF49">
    <property type="entry name" value="CYSTEINE PROTEASE"/>
    <property type="match status" value="1"/>
</dbReference>
<dbReference type="PANTHER" id="PTHR22624">
    <property type="entry name" value="CYSTEINE PROTEASE ATG4"/>
    <property type="match status" value="1"/>
</dbReference>
<feature type="region of interest" description="Disordered" evidence="13">
    <location>
        <begin position="928"/>
        <end position="1011"/>
    </location>
</feature>
<dbReference type="STRING" id="27349.A0A0L6VNN3"/>
<evidence type="ECO:0000256" key="8">
    <source>
        <dbReference type="ARBA" id="ARBA00022807"/>
    </source>
</evidence>
<dbReference type="AlphaFoldDB" id="A0A0L6VNN3"/>
<protein>
    <recommendedName>
        <fullName evidence="12">Autophagy-related protein 4</fullName>
    </recommendedName>
</protein>
<dbReference type="InterPro" id="IPR046792">
    <property type="entry name" value="Peptidase_C54_cat"/>
</dbReference>
<dbReference type="GO" id="GO:0000423">
    <property type="term" value="P:mitophagy"/>
    <property type="evidence" value="ECO:0007669"/>
    <property type="project" value="TreeGrafter"/>
</dbReference>
<dbReference type="OrthoDB" id="2505560at2759"/>
<comment type="subcellular location">
    <subcellularLocation>
        <location evidence="2">Cytoplasm</location>
    </subcellularLocation>
    <subcellularLocation>
        <location evidence="1">Preautophagosomal structure</location>
    </subcellularLocation>
</comment>
<keyword evidence="6" id="KW-0645">Protease</keyword>
<feature type="region of interest" description="Disordered" evidence="13">
    <location>
        <begin position="733"/>
        <end position="821"/>
    </location>
</feature>
<keyword evidence="5" id="KW-0963">Cytoplasm</keyword>
<feature type="compositionally biased region" description="Pro residues" evidence="13">
    <location>
        <begin position="56"/>
        <end position="67"/>
    </location>
</feature>
<evidence type="ECO:0000259" key="14">
    <source>
        <dbReference type="Pfam" id="PF03416"/>
    </source>
</evidence>
<dbReference type="GO" id="GO:0019786">
    <property type="term" value="F:protein-phosphatidylethanolamide deconjugating activity"/>
    <property type="evidence" value="ECO:0007669"/>
    <property type="project" value="InterPro"/>
</dbReference>
<comment type="caution">
    <text evidence="15">The sequence shown here is derived from an EMBL/GenBank/DDBJ whole genome shotgun (WGS) entry which is preliminary data.</text>
</comment>
<evidence type="ECO:0000256" key="3">
    <source>
        <dbReference type="ARBA" id="ARBA00010958"/>
    </source>
</evidence>
<evidence type="ECO:0000256" key="10">
    <source>
        <dbReference type="ARBA" id="ARBA00023006"/>
    </source>
</evidence>
<evidence type="ECO:0000256" key="5">
    <source>
        <dbReference type="ARBA" id="ARBA00022490"/>
    </source>
</evidence>
<evidence type="ECO:0000256" key="7">
    <source>
        <dbReference type="ARBA" id="ARBA00022801"/>
    </source>
</evidence>
<feature type="region of interest" description="Disordered" evidence="13">
    <location>
        <begin position="163"/>
        <end position="268"/>
    </location>
</feature>
<dbReference type="Proteomes" id="UP000037035">
    <property type="component" value="Unassembled WGS sequence"/>
</dbReference>
<dbReference type="SUPFAM" id="SSF54001">
    <property type="entry name" value="Cysteine proteinases"/>
    <property type="match status" value="1"/>
</dbReference>
<accession>A0A0L6VNN3</accession>
<keyword evidence="8" id="KW-0788">Thiol protease</keyword>
<keyword evidence="7" id="KW-0378">Hydrolase</keyword>
<evidence type="ECO:0000256" key="4">
    <source>
        <dbReference type="ARBA" id="ARBA00022448"/>
    </source>
</evidence>
<dbReference type="GO" id="GO:0015031">
    <property type="term" value="P:protein transport"/>
    <property type="evidence" value="ECO:0007669"/>
    <property type="project" value="UniProtKB-KW"/>
</dbReference>
<name>A0A0L6VNN3_9BASI</name>
<evidence type="ECO:0000256" key="2">
    <source>
        <dbReference type="ARBA" id="ARBA00004496"/>
    </source>
</evidence>
<dbReference type="GO" id="GO:0035973">
    <property type="term" value="P:aggrephagy"/>
    <property type="evidence" value="ECO:0007669"/>
    <property type="project" value="TreeGrafter"/>
</dbReference>
<feature type="compositionally biased region" description="Polar residues" evidence="13">
    <location>
        <begin position="607"/>
        <end position="621"/>
    </location>
</feature>
<dbReference type="GO" id="GO:0004197">
    <property type="term" value="F:cysteine-type endopeptidase activity"/>
    <property type="evidence" value="ECO:0007669"/>
    <property type="project" value="TreeGrafter"/>
</dbReference>
<feature type="domain" description="Peptidase C54 catalytic" evidence="14">
    <location>
        <begin position="288"/>
        <end position="711"/>
    </location>
</feature>
<evidence type="ECO:0000256" key="13">
    <source>
        <dbReference type="SAM" id="MobiDB-lite"/>
    </source>
</evidence>
<evidence type="ECO:0000256" key="11">
    <source>
        <dbReference type="ARBA" id="ARBA00029362"/>
    </source>
</evidence>
<feature type="compositionally biased region" description="Low complexity" evidence="13">
    <location>
        <begin position="245"/>
        <end position="261"/>
    </location>
</feature>
<feature type="compositionally biased region" description="Pro residues" evidence="13">
    <location>
        <begin position="931"/>
        <end position="945"/>
    </location>
</feature>
<feature type="region of interest" description="Disordered" evidence="13">
    <location>
        <begin position="1"/>
        <end position="29"/>
    </location>
</feature>
<evidence type="ECO:0000256" key="6">
    <source>
        <dbReference type="ARBA" id="ARBA00022670"/>
    </source>
</evidence>
<comment type="similarity">
    <text evidence="3">Belongs to the peptidase C54 family.</text>
</comment>
<feature type="compositionally biased region" description="Low complexity" evidence="13">
    <location>
        <begin position="346"/>
        <end position="356"/>
    </location>
</feature>
<dbReference type="Pfam" id="PF03416">
    <property type="entry name" value="Peptidase_C54"/>
    <property type="match status" value="1"/>
</dbReference>
<dbReference type="InterPro" id="IPR038765">
    <property type="entry name" value="Papain-like_cys_pep_sf"/>
</dbReference>
<feature type="region of interest" description="Disordered" evidence="13">
    <location>
        <begin position="51"/>
        <end position="110"/>
    </location>
</feature>
<dbReference type="GO" id="GO:0016485">
    <property type="term" value="P:protein processing"/>
    <property type="evidence" value="ECO:0007669"/>
    <property type="project" value="TreeGrafter"/>
</dbReference>
<dbReference type="EMBL" id="LAVV01003332">
    <property type="protein sequence ID" value="KNZ62222.1"/>
    <property type="molecule type" value="Genomic_DNA"/>
</dbReference>
<feature type="region of interest" description="Disordered" evidence="13">
    <location>
        <begin position="601"/>
        <end position="649"/>
    </location>
</feature>